<dbReference type="AlphaFoldDB" id="A0A1V4I6A0"/>
<feature type="domain" description="DnaB/C C-terminal" evidence="2">
    <location>
        <begin position="139"/>
        <end position="211"/>
    </location>
</feature>
<evidence type="ECO:0000313" key="3">
    <source>
        <dbReference type="EMBL" id="OPJ55424.1"/>
    </source>
</evidence>
<dbReference type="PANTHER" id="PTHR37293:SF5">
    <property type="entry name" value="DNA REPLICATION PROTEIN"/>
    <property type="match status" value="1"/>
</dbReference>
<comment type="caution">
    <text evidence="3">The sequence shown here is derived from an EMBL/GenBank/DDBJ whole genome shotgun (WGS) entry which is preliminary data.</text>
</comment>
<dbReference type="OrthoDB" id="1652900at2"/>
<dbReference type="InterPro" id="IPR017019">
    <property type="entry name" value="DNA_replication_prd_bac"/>
</dbReference>
<sequence length="347" mass="40785">MFFREINEIDLGETPIDNIFIDIFMPMANGAYVKVYILGYRYTLDPSSNCSVTNQTLAKNLNIPLIDVLAAWDFWEEKGLIKKHIDPSKDDWNYSVEFLNLKRLYVENMFKDSEPKKNKATADELFSINENPNISKMFNRLNEIISRPLVPNEKIQILDIMEKYNMSSDMIITAYSYAKEKKGVKSVKFVEGIIRNWYDAKIYTPKDLEEYFARRSERFGLYKMVFKELGFSREPSVEEKRVMSSWIDELKFDDEIILKACSKSKNTSTPSIAFIDGILKSWYRKGFKSLSDIESEALERNKNIPKQEVSKNVQVKTKFHNFEQRTSNYTPEELEKIILENQKKKFK</sequence>
<dbReference type="EMBL" id="MZGW01000005">
    <property type="protein sequence ID" value="OPJ55424.1"/>
    <property type="molecule type" value="Genomic_DNA"/>
</dbReference>
<dbReference type="InterPro" id="IPR034829">
    <property type="entry name" value="DnaD-like_sf"/>
</dbReference>
<keyword evidence="4" id="KW-1185">Reference proteome</keyword>
<organism evidence="3 4">
    <name type="scientific">Alkalithermobacter paradoxus</name>
    <dbReference type="NCBI Taxonomy" id="29349"/>
    <lineage>
        <taxon>Bacteria</taxon>
        <taxon>Bacillati</taxon>
        <taxon>Bacillota</taxon>
        <taxon>Clostridia</taxon>
        <taxon>Peptostreptococcales</taxon>
        <taxon>Tepidibacteraceae</taxon>
        <taxon>Alkalithermobacter</taxon>
    </lineage>
</organism>
<dbReference type="InterPro" id="IPR053162">
    <property type="entry name" value="DnaD"/>
</dbReference>
<evidence type="ECO:0000259" key="2">
    <source>
        <dbReference type="Pfam" id="PF07261"/>
    </source>
</evidence>
<evidence type="ECO:0000256" key="1">
    <source>
        <dbReference type="ARBA" id="ARBA00093462"/>
    </source>
</evidence>
<dbReference type="PIRSF" id="PIRSF033722">
    <property type="entry name" value="DnaD_CA_C3587_prd"/>
    <property type="match status" value="1"/>
</dbReference>
<comment type="similarity">
    <text evidence="1">Belongs to the DnaB/DnaD family.</text>
</comment>
<feature type="domain" description="DnaB/C C-terminal" evidence="2">
    <location>
        <begin position="226"/>
        <end position="295"/>
    </location>
</feature>
<dbReference type="PANTHER" id="PTHR37293">
    <property type="entry name" value="PHAGE REPLICATION PROTEIN-RELATED"/>
    <property type="match status" value="1"/>
</dbReference>
<dbReference type="InterPro" id="IPR006343">
    <property type="entry name" value="DnaB/C_C"/>
</dbReference>
<dbReference type="SUPFAM" id="SSF158499">
    <property type="entry name" value="DnaD domain-like"/>
    <property type="match status" value="2"/>
</dbReference>
<dbReference type="NCBIfam" id="TIGR01446">
    <property type="entry name" value="DnaD_dom"/>
    <property type="match status" value="1"/>
</dbReference>
<dbReference type="STRING" id="29349.CLOTH_14820"/>
<name>A0A1V4I6A0_9FIRM</name>
<protein>
    <submittedName>
        <fullName evidence="3">Replication initiation and membrane attachment</fullName>
    </submittedName>
</protein>
<dbReference type="Pfam" id="PF07261">
    <property type="entry name" value="DnaB_2"/>
    <property type="match status" value="2"/>
</dbReference>
<gene>
    <name evidence="3" type="ORF">CLOTH_14820</name>
</gene>
<proteinExistence type="inferred from homology"/>
<dbReference type="Proteomes" id="UP000190140">
    <property type="component" value="Unassembled WGS sequence"/>
</dbReference>
<dbReference type="Gene3D" id="1.10.10.630">
    <property type="entry name" value="DnaD domain-like"/>
    <property type="match status" value="2"/>
</dbReference>
<accession>A0A1V4I6A0</accession>
<dbReference type="RefSeq" id="WP_079412650.1">
    <property type="nucleotide sequence ID" value="NZ_MZGW01000005.1"/>
</dbReference>
<reference evidence="3 4" key="1">
    <citation type="submission" date="2017-03" db="EMBL/GenBank/DDBJ databases">
        <title>Genome sequence of Clostridium thermoalcaliphilum DSM 7309.</title>
        <authorList>
            <person name="Poehlein A."/>
            <person name="Daniel R."/>
        </authorList>
    </citation>
    <scope>NUCLEOTIDE SEQUENCE [LARGE SCALE GENOMIC DNA]</scope>
    <source>
        <strain evidence="3 4">DSM 7309</strain>
    </source>
</reference>
<evidence type="ECO:0000313" key="4">
    <source>
        <dbReference type="Proteomes" id="UP000190140"/>
    </source>
</evidence>